<dbReference type="Gene3D" id="3.30.450.20">
    <property type="entry name" value="PAS domain"/>
    <property type="match status" value="2"/>
</dbReference>
<dbReference type="Pfam" id="PF00989">
    <property type="entry name" value="PAS"/>
    <property type="match status" value="1"/>
</dbReference>
<keyword evidence="9" id="KW-0175">Coiled coil</keyword>
<dbReference type="InterPro" id="IPR013656">
    <property type="entry name" value="PAS_4"/>
</dbReference>
<evidence type="ECO:0000313" key="15">
    <source>
        <dbReference type="Proteomes" id="UP000525298"/>
    </source>
</evidence>
<dbReference type="Pfam" id="PF02518">
    <property type="entry name" value="HATPase_c"/>
    <property type="match status" value="1"/>
</dbReference>
<evidence type="ECO:0000256" key="7">
    <source>
        <dbReference type="ARBA" id="ARBA00022840"/>
    </source>
</evidence>
<dbReference type="InterPro" id="IPR005467">
    <property type="entry name" value="His_kinase_dom"/>
</dbReference>
<dbReference type="InterPro" id="IPR000014">
    <property type="entry name" value="PAS"/>
</dbReference>
<organism evidence="14 15">
    <name type="scientific">Desulfosalsimonas propionicica</name>
    <dbReference type="NCBI Taxonomy" id="332175"/>
    <lineage>
        <taxon>Bacteria</taxon>
        <taxon>Pseudomonadati</taxon>
        <taxon>Thermodesulfobacteriota</taxon>
        <taxon>Desulfobacteria</taxon>
        <taxon>Desulfobacterales</taxon>
        <taxon>Desulfosalsimonadaceae</taxon>
        <taxon>Desulfosalsimonas</taxon>
    </lineage>
</organism>
<keyword evidence="15" id="KW-1185">Reference proteome</keyword>
<dbReference type="PROSITE" id="PS50109">
    <property type="entry name" value="HIS_KIN"/>
    <property type="match status" value="1"/>
</dbReference>
<feature type="compositionally biased region" description="Low complexity" evidence="10">
    <location>
        <begin position="86"/>
        <end position="97"/>
    </location>
</feature>
<dbReference type="GO" id="GO:0005524">
    <property type="term" value="F:ATP binding"/>
    <property type="evidence" value="ECO:0007669"/>
    <property type="project" value="UniProtKB-KW"/>
</dbReference>
<dbReference type="Gene3D" id="3.30.565.10">
    <property type="entry name" value="Histidine kinase-like ATPase, C-terminal domain"/>
    <property type="match status" value="1"/>
</dbReference>
<dbReference type="InterPro" id="IPR036890">
    <property type="entry name" value="HATPase_C_sf"/>
</dbReference>
<comment type="catalytic activity">
    <reaction evidence="1">
        <text>ATP + protein L-histidine = ADP + protein N-phospho-L-histidine.</text>
        <dbReference type="EC" id="2.7.13.3"/>
    </reaction>
</comment>
<sequence length="641" mass="71511">MYLSPAARRLLGVAPEADVTKQHIHAVLCSGNNGFSASPDSDDSLTEPGPEGRPIFGAIMSHHLQDGRIGGFSYQLHPGAQKSDFQPGPMQQQPNGQTDVAGANKAPGRSAHAGILQQIEISQVFSALAEPVIVYDPAGTPVMANPAAIHMMGFDPTGMPWRNFIQKKVLLYPNNRAVPFDQLPCSRALAGEKVRDEKFIRTDAQGRERTYEFNAVPLRHQGRITGAVTVVRDETERSRLMDQLETERTALQAIIHSAPEAIIVVDEECRIVMTNPAAKEFYQQTPTDRIPGAMGPGYNDSSPPYDPVDLPLARSVFQGEMIVDHELAVDLPEGKCRHVLVNTAPIRNPRGNITGAVGVFHDITQRKQERLELEKARTELEKRVAERTAELTRTVETLREEIEHRKKIEARLQDSQEKLRHFSHRMLHTLEADRQKIARELHDSLGASLAAIKFSLEEKLSQMPPDPPDHIMSLESIVSYLMTTIKETKRISANLRPTILDDLGLLATITWFCREFEYFYPHIRVEQQIRIQEENIDEPLKIVIYRILQEAMNNAATHANPENIRLVLEKNGGRIKLAVSDDGKGFDPDARLRASVPISGYGIQGMQERASVCGGDFEIHSRPEKGTRVTVSLPRPPDQTC</sequence>
<comment type="caution">
    <text evidence="14">The sequence shown here is derived from an EMBL/GenBank/DDBJ whole genome shotgun (WGS) entry which is preliminary data.</text>
</comment>
<dbReference type="SUPFAM" id="SSF55874">
    <property type="entry name" value="ATPase domain of HSP90 chaperone/DNA topoisomerase II/histidine kinase"/>
    <property type="match status" value="1"/>
</dbReference>
<dbReference type="PROSITE" id="PS50112">
    <property type="entry name" value="PAS"/>
    <property type="match status" value="1"/>
</dbReference>
<keyword evidence="4" id="KW-0808">Transferase</keyword>
<evidence type="ECO:0000259" key="13">
    <source>
        <dbReference type="PROSITE" id="PS50113"/>
    </source>
</evidence>
<evidence type="ECO:0000313" key="14">
    <source>
        <dbReference type="EMBL" id="MBA2882331.1"/>
    </source>
</evidence>
<dbReference type="CDD" id="cd00130">
    <property type="entry name" value="PAS"/>
    <property type="match status" value="2"/>
</dbReference>
<proteinExistence type="predicted"/>
<feature type="domain" description="PAC" evidence="13">
    <location>
        <begin position="323"/>
        <end position="375"/>
    </location>
</feature>
<evidence type="ECO:0000256" key="5">
    <source>
        <dbReference type="ARBA" id="ARBA00022741"/>
    </source>
</evidence>
<keyword evidence="5" id="KW-0547">Nucleotide-binding</keyword>
<feature type="domain" description="PAS" evidence="12">
    <location>
        <begin position="117"/>
        <end position="156"/>
    </location>
</feature>
<dbReference type="GO" id="GO:0000155">
    <property type="term" value="F:phosphorelay sensor kinase activity"/>
    <property type="evidence" value="ECO:0007669"/>
    <property type="project" value="InterPro"/>
</dbReference>
<accession>A0A7W0CAT7</accession>
<evidence type="ECO:0000259" key="11">
    <source>
        <dbReference type="PROSITE" id="PS50109"/>
    </source>
</evidence>
<dbReference type="SMART" id="SM00387">
    <property type="entry name" value="HATPase_c"/>
    <property type="match status" value="1"/>
</dbReference>
<dbReference type="InterPro" id="IPR001610">
    <property type="entry name" value="PAC"/>
</dbReference>
<keyword evidence="7" id="KW-0067">ATP-binding</keyword>
<gene>
    <name evidence="14" type="ORF">HNR65_002673</name>
</gene>
<dbReference type="Gene3D" id="1.20.5.1930">
    <property type="match status" value="1"/>
</dbReference>
<dbReference type="InterPro" id="IPR035965">
    <property type="entry name" value="PAS-like_dom_sf"/>
</dbReference>
<dbReference type="Pfam" id="PF07730">
    <property type="entry name" value="HisKA_3"/>
    <property type="match status" value="1"/>
</dbReference>
<evidence type="ECO:0000256" key="1">
    <source>
        <dbReference type="ARBA" id="ARBA00000085"/>
    </source>
</evidence>
<feature type="coiled-coil region" evidence="9">
    <location>
        <begin position="361"/>
        <end position="425"/>
    </location>
</feature>
<feature type="region of interest" description="Disordered" evidence="10">
    <location>
        <begin position="71"/>
        <end position="107"/>
    </location>
</feature>
<dbReference type="EMBL" id="JACDUS010000008">
    <property type="protein sequence ID" value="MBA2882331.1"/>
    <property type="molecule type" value="Genomic_DNA"/>
</dbReference>
<dbReference type="InterPro" id="IPR013767">
    <property type="entry name" value="PAS_fold"/>
</dbReference>
<dbReference type="EC" id="2.7.13.3" evidence="2"/>
<dbReference type="CDD" id="cd16917">
    <property type="entry name" value="HATPase_UhpB-NarQ-NarX-like"/>
    <property type="match status" value="1"/>
</dbReference>
<dbReference type="PANTHER" id="PTHR24421">
    <property type="entry name" value="NITRATE/NITRITE SENSOR PROTEIN NARX-RELATED"/>
    <property type="match status" value="1"/>
</dbReference>
<dbReference type="SMART" id="SM00086">
    <property type="entry name" value="PAC"/>
    <property type="match status" value="2"/>
</dbReference>
<dbReference type="InterPro" id="IPR003594">
    <property type="entry name" value="HATPase_dom"/>
</dbReference>
<dbReference type="SMART" id="SM00091">
    <property type="entry name" value="PAS"/>
    <property type="match status" value="2"/>
</dbReference>
<dbReference type="GO" id="GO:0016020">
    <property type="term" value="C:membrane"/>
    <property type="evidence" value="ECO:0007669"/>
    <property type="project" value="InterPro"/>
</dbReference>
<evidence type="ECO:0000256" key="2">
    <source>
        <dbReference type="ARBA" id="ARBA00012438"/>
    </source>
</evidence>
<feature type="region of interest" description="Disordered" evidence="10">
    <location>
        <begin position="35"/>
        <end position="56"/>
    </location>
</feature>
<dbReference type="InterPro" id="IPR050482">
    <property type="entry name" value="Sensor_HK_TwoCompSys"/>
</dbReference>
<dbReference type="PANTHER" id="PTHR24421:SF10">
    <property type="entry name" value="NITRATE_NITRITE SENSOR PROTEIN NARQ"/>
    <property type="match status" value="1"/>
</dbReference>
<dbReference type="PROSITE" id="PS50113">
    <property type="entry name" value="PAC"/>
    <property type="match status" value="1"/>
</dbReference>
<evidence type="ECO:0000256" key="6">
    <source>
        <dbReference type="ARBA" id="ARBA00022777"/>
    </source>
</evidence>
<protein>
    <recommendedName>
        <fullName evidence="2">histidine kinase</fullName>
        <ecNumber evidence="2">2.7.13.3</ecNumber>
    </recommendedName>
</protein>
<name>A0A7W0CAT7_9BACT</name>
<evidence type="ECO:0000256" key="10">
    <source>
        <dbReference type="SAM" id="MobiDB-lite"/>
    </source>
</evidence>
<evidence type="ECO:0000256" key="9">
    <source>
        <dbReference type="SAM" id="Coils"/>
    </source>
</evidence>
<evidence type="ECO:0000256" key="3">
    <source>
        <dbReference type="ARBA" id="ARBA00022553"/>
    </source>
</evidence>
<dbReference type="Pfam" id="PF08448">
    <property type="entry name" value="PAS_4"/>
    <property type="match status" value="1"/>
</dbReference>
<dbReference type="InterPro" id="IPR000700">
    <property type="entry name" value="PAS-assoc_C"/>
</dbReference>
<feature type="domain" description="Histidine kinase" evidence="11">
    <location>
        <begin position="544"/>
        <end position="637"/>
    </location>
</feature>
<evidence type="ECO:0000259" key="12">
    <source>
        <dbReference type="PROSITE" id="PS50112"/>
    </source>
</evidence>
<dbReference type="GO" id="GO:0046983">
    <property type="term" value="F:protein dimerization activity"/>
    <property type="evidence" value="ECO:0007669"/>
    <property type="project" value="InterPro"/>
</dbReference>
<keyword evidence="8" id="KW-0902">Two-component regulatory system</keyword>
<dbReference type="GO" id="GO:0006355">
    <property type="term" value="P:regulation of DNA-templated transcription"/>
    <property type="evidence" value="ECO:0007669"/>
    <property type="project" value="InterPro"/>
</dbReference>
<dbReference type="AlphaFoldDB" id="A0A7W0CAT7"/>
<keyword evidence="3" id="KW-0597">Phosphoprotein</keyword>
<evidence type="ECO:0000256" key="4">
    <source>
        <dbReference type="ARBA" id="ARBA00022679"/>
    </source>
</evidence>
<dbReference type="NCBIfam" id="TIGR00229">
    <property type="entry name" value="sensory_box"/>
    <property type="match status" value="2"/>
</dbReference>
<dbReference type="InterPro" id="IPR011712">
    <property type="entry name" value="Sig_transdc_His_kin_sub3_dim/P"/>
</dbReference>
<evidence type="ECO:0000256" key="8">
    <source>
        <dbReference type="ARBA" id="ARBA00023012"/>
    </source>
</evidence>
<dbReference type="RefSeq" id="WP_181551967.1">
    <property type="nucleotide sequence ID" value="NZ_JACDUS010000008.1"/>
</dbReference>
<dbReference type="SUPFAM" id="SSF55785">
    <property type="entry name" value="PYP-like sensor domain (PAS domain)"/>
    <property type="match status" value="2"/>
</dbReference>
<dbReference type="Proteomes" id="UP000525298">
    <property type="component" value="Unassembled WGS sequence"/>
</dbReference>
<reference evidence="14 15" key="1">
    <citation type="submission" date="2020-07" db="EMBL/GenBank/DDBJ databases">
        <title>Genomic Encyclopedia of Type Strains, Phase IV (KMG-IV): sequencing the most valuable type-strain genomes for metagenomic binning, comparative biology and taxonomic classification.</title>
        <authorList>
            <person name="Goeker M."/>
        </authorList>
    </citation>
    <scope>NUCLEOTIDE SEQUENCE [LARGE SCALE GENOMIC DNA]</scope>
    <source>
        <strain evidence="14 15">DSM 17721</strain>
    </source>
</reference>
<keyword evidence="6" id="KW-0418">Kinase</keyword>